<dbReference type="AlphaFoldDB" id="A0A3L8DT55"/>
<evidence type="ECO:0000256" key="6">
    <source>
        <dbReference type="ARBA" id="ARBA00017659"/>
    </source>
</evidence>
<sequence>MKTDDETWKLLFPICINAVMSVSAYCLTVHLIPRIKDKFIKANLHGVDMNKRSGDKIPEAIGVVTGCIFLITMFLFIPVPFTDYIFRNEHFPHNKFVEFLAALLSICCMLLLGFADDVLDLRWRHKLLLPTIASLPLLMVYYVNVNSTIVIVPKPLRPWLGFSLDLWIFYYVYMGMLAVFCTNAINILAGINGLEVGQSLIIAASVLIFNVTELFGGQWKAHQFSIYFMLPYMATSLALFKFNRYPSQVFVGDTFCYLSGMTFAVVGILGHFSKTCLLFFIPQIVNFLYSVPQLFHFVPCPRHRLPKYNKETDKLEPSTTVFHKSDLNAIGRLLMWILKIFKLVKWQEDEKGIVICNNLTLINFILINVGPLREPTLTSILMIIQVICSAVAFVIRYPLASIFYDV</sequence>
<keyword evidence="7" id="KW-0328">Glycosyltransferase</keyword>
<dbReference type="GO" id="GO:0005789">
    <property type="term" value="C:endoplasmic reticulum membrane"/>
    <property type="evidence" value="ECO:0007669"/>
    <property type="project" value="UniProtKB-SubCell"/>
</dbReference>
<evidence type="ECO:0000256" key="18">
    <source>
        <dbReference type="ARBA" id="ARBA00045078"/>
    </source>
</evidence>
<keyword evidence="10" id="KW-0479">Metal-binding</keyword>
<keyword evidence="14 19" id="KW-0472">Membrane</keyword>
<keyword evidence="12" id="KW-0460">Magnesium</keyword>
<evidence type="ECO:0000313" key="21">
    <source>
        <dbReference type="Proteomes" id="UP000279307"/>
    </source>
</evidence>
<dbReference type="Proteomes" id="UP000279307">
    <property type="component" value="Chromosome 4"/>
</dbReference>
<dbReference type="CDD" id="cd06855">
    <property type="entry name" value="GT_GPT_euk"/>
    <property type="match status" value="1"/>
</dbReference>
<evidence type="ECO:0000256" key="3">
    <source>
        <dbReference type="ARBA" id="ARBA00004922"/>
    </source>
</evidence>
<feature type="transmembrane region" description="Helical" evidence="19">
    <location>
        <begin position="278"/>
        <end position="298"/>
    </location>
</feature>
<dbReference type="EMBL" id="QOIP01000004">
    <property type="protein sequence ID" value="RLU23516.1"/>
    <property type="molecule type" value="Genomic_DNA"/>
</dbReference>
<evidence type="ECO:0000256" key="14">
    <source>
        <dbReference type="ARBA" id="ARBA00023136"/>
    </source>
</evidence>
<accession>A0A3L8DT55</accession>
<evidence type="ECO:0000256" key="7">
    <source>
        <dbReference type="ARBA" id="ARBA00022676"/>
    </source>
</evidence>
<organism evidence="20 21">
    <name type="scientific">Ooceraea biroi</name>
    <name type="common">Clonal raider ant</name>
    <name type="synonym">Cerapachys biroi</name>
    <dbReference type="NCBI Taxonomy" id="2015173"/>
    <lineage>
        <taxon>Eukaryota</taxon>
        <taxon>Metazoa</taxon>
        <taxon>Ecdysozoa</taxon>
        <taxon>Arthropoda</taxon>
        <taxon>Hexapoda</taxon>
        <taxon>Insecta</taxon>
        <taxon>Pterygota</taxon>
        <taxon>Neoptera</taxon>
        <taxon>Endopterygota</taxon>
        <taxon>Hymenoptera</taxon>
        <taxon>Apocrita</taxon>
        <taxon>Aculeata</taxon>
        <taxon>Formicoidea</taxon>
        <taxon>Formicidae</taxon>
        <taxon>Dorylinae</taxon>
        <taxon>Ooceraea</taxon>
    </lineage>
</organism>
<dbReference type="GO" id="GO:0006488">
    <property type="term" value="P:dolichol-linked oligosaccharide biosynthetic process"/>
    <property type="evidence" value="ECO:0007669"/>
    <property type="project" value="InterPro"/>
</dbReference>
<protein>
    <recommendedName>
        <fullName evidence="6">UDP-N-acetylglucosamine--dolichyl-phosphate N-acetylglucosaminephosphotransferase</fullName>
        <ecNumber evidence="5">2.7.8.15</ecNumber>
    </recommendedName>
    <alternativeName>
        <fullName evidence="15">GlcNAc-1-P transferase</fullName>
    </alternativeName>
    <alternativeName>
        <fullName evidence="16">N-acetylglucosamine-1-phosphate transferase</fullName>
    </alternativeName>
</protein>
<feature type="transmembrane region" description="Helical" evidence="19">
    <location>
        <begin position="96"/>
        <end position="115"/>
    </location>
</feature>
<evidence type="ECO:0000256" key="11">
    <source>
        <dbReference type="ARBA" id="ARBA00022824"/>
    </source>
</evidence>
<evidence type="ECO:0000313" key="20">
    <source>
        <dbReference type="EMBL" id="RLU23516.1"/>
    </source>
</evidence>
<reference evidence="20 21" key="1">
    <citation type="journal article" date="2018" name="Genome Res.">
        <title>The genomic architecture and molecular evolution of ant odorant receptors.</title>
        <authorList>
            <person name="McKenzie S.K."/>
            <person name="Kronauer D.J.C."/>
        </authorList>
    </citation>
    <scope>NUCLEOTIDE SEQUENCE [LARGE SCALE GENOMIC DNA]</scope>
    <source>
        <strain evidence="20">Clonal line C1</strain>
    </source>
</reference>
<dbReference type="OrthoDB" id="10262326at2759"/>
<feature type="transmembrane region" description="Helical" evidence="19">
    <location>
        <begin position="60"/>
        <end position="81"/>
    </location>
</feature>
<dbReference type="PANTHER" id="PTHR10571:SF0">
    <property type="entry name" value="UDP-N-ACETYLGLUCOSAMINE--DOLICHYL-PHOSPHATE N-ACETYLGLUCOSAMINEPHOSPHOTRANSFERASE"/>
    <property type="match status" value="1"/>
</dbReference>
<gene>
    <name evidence="20" type="ORF">DMN91_003721</name>
</gene>
<dbReference type="PANTHER" id="PTHR10571">
    <property type="entry name" value="UDP-N-ACETYLGLUCOSAMINE--DOLICHYL-PHOSPHATE N-ACETYLGLUCOSAMINEPHOSPHOTRANSFERASE"/>
    <property type="match status" value="1"/>
</dbReference>
<evidence type="ECO:0000256" key="8">
    <source>
        <dbReference type="ARBA" id="ARBA00022679"/>
    </source>
</evidence>
<feature type="transmembrane region" description="Helical" evidence="19">
    <location>
        <begin position="224"/>
        <end position="242"/>
    </location>
</feature>
<dbReference type="EC" id="2.7.8.15" evidence="5"/>
<proteinExistence type="inferred from homology"/>
<evidence type="ECO:0000256" key="13">
    <source>
        <dbReference type="ARBA" id="ARBA00022989"/>
    </source>
</evidence>
<dbReference type="InterPro" id="IPR000715">
    <property type="entry name" value="Glycosyl_transferase_4"/>
</dbReference>
<dbReference type="GO" id="GO:0046872">
    <property type="term" value="F:metal ion binding"/>
    <property type="evidence" value="ECO:0007669"/>
    <property type="project" value="UniProtKB-KW"/>
</dbReference>
<evidence type="ECO:0000256" key="17">
    <source>
        <dbReference type="ARBA" id="ARBA00044717"/>
    </source>
</evidence>
<evidence type="ECO:0000256" key="9">
    <source>
        <dbReference type="ARBA" id="ARBA00022692"/>
    </source>
</evidence>
<comment type="similarity">
    <text evidence="4">Belongs to the glycosyltransferase 4 family.</text>
</comment>
<comment type="pathway">
    <text evidence="3">Protein modification; protein glycosylation.</text>
</comment>
<keyword evidence="13 19" id="KW-1133">Transmembrane helix</keyword>
<evidence type="ECO:0000256" key="4">
    <source>
        <dbReference type="ARBA" id="ARBA00009317"/>
    </source>
</evidence>
<evidence type="ECO:0000256" key="10">
    <source>
        <dbReference type="ARBA" id="ARBA00022723"/>
    </source>
</evidence>
<comment type="catalytic activity">
    <reaction evidence="18">
        <text>a di-trans,poly-cis-dolichyl phosphate + UDP-N-acetyl-alpha-D-glucosamine = an N-acetyl-alpha-D-glucosaminyl-diphospho-di-trans,poly-cis-dolichol + UMP</text>
        <dbReference type="Rhea" id="RHEA:13289"/>
        <dbReference type="Rhea" id="RHEA-COMP:19498"/>
        <dbReference type="Rhea" id="RHEA-COMP:19507"/>
        <dbReference type="ChEBI" id="CHEBI:57683"/>
        <dbReference type="ChEBI" id="CHEBI:57705"/>
        <dbReference type="ChEBI" id="CHEBI:57865"/>
        <dbReference type="ChEBI" id="CHEBI:58427"/>
        <dbReference type="EC" id="2.7.8.15"/>
    </reaction>
    <physiologicalReaction direction="left-to-right" evidence="18">
        <dbReference type="Rhea" id="RHEA:13290"/>
    </physiologicalReaction>
</comment>
<evidence type="ECO:0000256" key="5">
    <source>
        <dbReference type="ARBA" id="ARBA00013225"/>
    </source>
</evidence>
<feature type="transmembrane region" description="Helical" evidence="19">
    <location>
        <begin position="254"/>
        <end position="272"/>
    </location>
</feature>
<evidence type="ECO:0000256" key="1">
    <source>
        <dbReference type="ARBA" id="ARBA00001946"/>
    </source>
</evidence>
<evidence type="ECO:0000256" key="2">
    <source>
        <dbReference type="ARBA" id="ARBA00004477"/>
    </source>
</evidence>
<feature type="transmembrane region" description="Helical" evidence="19">
    <location>
        <begin position="352"/>
        <end position="370"/>
    </location>
</feature>
<feature type="transmembrane region" description="Helical" evidence="19">
    <location>
        <begin position="127"/>
        <end position="147"/>
    </location>
</feature>
<name>A0A3L8DT55_OOCBI</name>
<comment type="caution">
    <text evidence="20">The sequence shown here is derived from an EMBL/GenBank/DDBJ whole genome shotgun (WGS) entry which is preliminary data.</text>
</comment>
<keyword evidence="9 19" id="KW-0812">Transmembrane</keyword>
<comment type="function">
    <text evidence="17">UDP-N-acetylglucosamine--dolichyl-phosphate N-acetylglucosaminephosphotransferase that operates in the biosynthetic pathway of dolichol-linked oligosaccharides, the glycan precursors employed in protein asparagine (N)-glycosylation. The assembly of dolichol-linked oligosaccharides begins on the cytosolic side of the endoplasmic reticulum membrane and finishes in its lumen. The sequential addition of sugars to dolichol pyrophosphate produces dolichol-linked oligosaccharides containing fourteen sugars, including two GlcNAcs, nine mannoses and three glucoses. Once assembled, the oligosaccharide is transferred from the lipid to nascent proteins by oligosaccharyltransferases. Catalyzes the initial step of dolichol-linked oligosaccharide biosynthesis, transfering GlcNAc-1-P from cytosolic UDP-GlcNAc onto the carrier lipid dolichyl phosphate (P-dolichol), yielding GlcNAc-P-P-dolichol embedded in the cytoplasmic leaflet of the endoplasmic reticulum membrane.</text>
</comment>
<feature type="transmembrane region" description="Helical" evidence="19">
    <location>
        <begin position="167"/>
        <end position="188"/>
    </location>
</feature>
<evidence type="ECO:0000256" key="19">
    <source>
        <dbReference type="SAM" id="Phobius"/>
    </source>
</evidence>
<evidence type="ECO:0000256" key="15">
    <source>
        <dbReference type="ARBA" id="ARBA00029567"/>
    </source>
</evidence>
<comment type="cofactor">
    <cofactor evidence="1">
        <name>Mg(2+)</name>
        <dbReference type="ChEBI" id="CHEBI:18420"/>
    </cofactor>
</comment>
<evidence type="ECO:0000256" key="12">
    <source>
        <dbReference type="ARBA" id="ARBA00022842"/>
    </source>
</evidence>
<keyword evidence="8" id="KW-0808">Transferase</keyword>
<dbReference type="GO" id="GO:0003975">
    <property type="term" value="F:UDP-N-acetylglucosamine-dolichyl-phosphate N-acetylglucosaminephosphotransferase activity"/>
    <property type="evidence" value="ECO:0007669"/>
    <property type="project" value="UniProtKB-EC"/>
</dbReference>
<dbReference type="Pfam" id="PF00953">
    <property type="entry name" value="Glycos_transf_4"/>
    <property type="match status" value="1"/>
</dbReference>
<keyword evidence="11" id="KW-0256">Endoplasmic reticulum</keyword>
<dbReference type="GO" id="GO:0016757">
    <property type="term" value="F:glycosyltransferase activity"/>
    <property type="evidence" value="ECO:0007669"/>
    <property type="project" value="UniProtKB-KW"/>
</dbReference>
<dbReference type="InterPro" id="IPR033895">
    <property type="entry name" value="GPT"/>
</dbReference>
<feature type="transmembrane region" description="Helical" evidence="19">
    <location>
        <begin position="12"/>
        <end position="32"/>
    </location>
</feature>
<comment type="subcellular location">
    <subcellularLocation>
        <location evidence="2">Endoplasmic reticulum membrane</location>
        <topology evidence="2">Multi-pass membrane protein</topology>
    </subcellularLocation>
</comment>
<dbReference type="UniPathway" id="UPA00378"/>
<evidence type="ECO:0000256" key="16">
    <source>
        <dbReference type="ARBA" id="ARBA00033238"/>
    </source>
</evidence>
<feature type="transmembrane region" description="Helical" evidence="19">
    <location>
        <begin position="376"/>
        <end position="395"/>
    </location>
</feature>